<dbReference type="Pfam" id="PF00050">
    <property type="entry name" value="Kazal_1"/>
    <property type="match status" value="1"/>
</dbReference>
<dbReference type="SMART" id="SM00280">
    <property type="entry name" value="KAZAL"/>
    <property type="match status" value="1"/>
</dbReference>
<organism evidence="2 3">
    <name type="scientific">Pieris macdunnoughi</name>
    <dbReference type="NCBI Taxonomy" id="345717"/>
    <lineage>
        <taxon>Eukaryota</taxon>
        <taxon>Metazoa</taxon>
        <taxon>Ecdysozoa</taxon>
        <taxon>Arthropoda</taxon>
        <taxon>Hexapoda</taxon>
        <taxon>Insecta</taxon>
        <taxon>Pterygota</taxon>
        <taxon>Neoptera</taxon>
        <taxon>Endopterygota</taxon>
        <taxon>Lepidoptera</taxon>
        <taxon>Glossata</taxon>
        <taxon>Ditrysia</taxon>
        <taxon>Papilionoidea</taxon>
        <taxon>Pieridae</taxon>
        <taxon>Pierinae</taxon>
        <taxon>Pieris</taxon>
    </lineage>
</organism>
<feature type="domain" description="Kazal-like" evidence="1">
    <location>
        <begin position="46"/>
        <end position="96"/>
    </location>
</feature>
<dbReference type="PANTHER" id="PTHR21131">
    <property type="entry name" value="SERINE-TYPE ENDOPEPTIDASE INHIBITOR"/>
    <property type="match status" value="1"/>
</dbReference>
<dbReference type="SUPFAM" id="SSF100895">
    <property type="entry name" value="Kazal-type serine protease inhibitors"/>
    <property type="match status" value="1"/>
</dbReference>
<dbReference type="Gene3D" id="3.30.60.30">
    <property type="match status" value="1"/>
</dbReference>
<protein>
    <recommendedName>
        <fullName evidence="1">Kazal-like domain-containing protein</fullName>
    </recommendedName>
</protein>
<accession>A0A821MKI0</accession>
<dbReference type="InterPro" id="IPR002350">
    <property type="entry name" value="Kazal_dom"/>
</dbReference>
<proteinExistence type="predicted"/>
<evidence type="ECO:0000313" key="2">
    <source>
        <dbReference type="EMBL" id="CAF4768359.1"/>
    </source>
</evidence>
<dbReference type="CDD" id="cd00104">
    <property type="entry name" value="KAZAL_FS"/>
    <property type="match status" value="1"/>
</dbReference>
<dbReference type="Proteomes" id="UP000663880">
    <property type="component" value="Unassembled WGS sequence"/>
</dbReference>
<sequence>MGILLSVLGMMVAANLDLPNKKYSEQEAELFQEFYYKSVNDSLPLLEEIKDCDCPRIYMPVCASDNKTYTNLCWMNCAGIIRKSEIKLVQMGQCVWFLSPFDY</sequence>
<dbReference type="OrthoDB" id="328123at2759"/>
<dbReference type="InterPro" id="IPR036058">
    <property type="entry name" value="Kazal_dom_sf"/>
</dbReference>
<gene>
    <name evidence="2" type="ORF">PMACD_LOCUS1681</name>
</gene>
<comment type="caution">
    <text evidence="2">The sequence shown here is derived from an EMBL/GenBank/DDBJ whole genome shotgun (WGS) entry which is preliminary data.</text>
</comment>
<dbReference type="EMBL" id="CAJOBZ010000003">
    <property type="protein sequence ID" value="CAF4768359.1"/>
    <property type="molecule type" value="Genomic_DNA"/>
</dbReference>
<dbReference type="PANTHER" id="PTHR21131:SF0">
    <property type="entry name" value="GEO10195P1-RELATED"/>
    <property type="match status" value="1"/>
</dbReference>
<evidence type="ECO:0000259" key="1">
    <source>
        <dbReference type="PROSITE" id="PS51465"/>
    </source>
</evidence>
<dbReference type="InterPro" id="IPR053265">
    <property type="entry name" value="Serpin"/>
</dbReference>
<dbReference type="AlphaFoldDB" id="A0A821MKI0"/>
<dbReference type="PROSITE" id="PS00282">
    <property type="entry name" value="KAZAL_1"/>
    <property type="match status" value="1"/>
</dbReference>
<evidence type="ECO:0000313" key="3">
    <source>
        <dbReference type="Proteomes" id="UP000663880"/>
    </source>
</evidence>
<reference evidence="2" key="1">
    <citation type="submission" date="2021-02" db="EMBL/GenBank/DDBJ databases">
        <authorList>
            <person name="Steward A R."/>
        </authorList>
    </citation>
    <scope>NUCLEOTIDE SEQUENCE</scope>
</reference>
<dbReference type="PROSITE" id="PS51465">
    <property type="entry name" value="KAZAL_2"/>
    <property type="match status" value="1"/>
</dbReference>
<keyword evidence="3" id="KW-1185">Reference proteome</keyword>
<name>A0A821MKI0_9NEOP</name>